<proteinExistence type="predicted"/>
<dbReference type="InterPro" id="IPR011989">
    <property type="entry name" value="ARM-like"/>
</dbReference>
<dbReference type="InterPro" id="IPR016024">
    <property type="entry name" value="ARM-type_fold"/>
</dbReference>
<evidence type="ECO:0008006" key="4">
    <source>
        <dbReference type="Google" id="ProtNLM"/>
    </source>
</evidence>
<keyword evidence="3" id="KW-1185">Reference proteome</keyword>
<sequence>MNFMTSFRQWLEDLVYYFAYFPLVIQIAIIVSVLAVAGTAVAYIYMIFFRWQKERRAKKERPLREKVNELLLEHIIYKSLGDQDTAATLPLEVFETLPLQQKWAADVFKSQLLEYRNNFTGDIPLLLRQLYLELGLHRDAAAALRSGRRKKVINALVELSGMGVLLDNAYVLSLTQSRDQYIREMARCYWVQCSPDAPFAFFSHVQEPLLAWEQFELFRIISLRKDIPMPSFAQWIDFRYHPTVIVLCLKLAAYFQQPEAIPAMINLLKTDDEQLRAVTINNLGKLMALEAEPILVDMYPQQPDNCKLEILKALGRIGSGNFIGFLQQELEHTNDFLLMKHAAHSIVAHKALASSLVARLQESLTGTRKQLLQHSLNPLIKY</sequence>
<evidence type="ECO:0000256" key="1">
    <source>
        <dbReference type="SAM" id="Phobius"/>
    </source>
</evidence>
<protein>
    <recommendedName>
        <fullName evidence="4">HEAT repeat-containing protein</fullName>
    </recommendedName>
</protein>
<dbReference type="SUPFAM" id="SSF48371">
    <property type="entry name" value="ARM repeat"/>
    <property type="match status" value="1"/>
</dbReference>
<keyword evidence="1" id="KW-1133">Transmembrane helix</keyword>
<evidence type="ECO:0000313" key="2">
    <source>
        <dbReference type="EMBL" id="SJZ64969.1"/>
    </source>
</evidence>
<name>A0A1T4MD59_9BACT</name>
<dbReference type="Gene3D" id="1.25.10.10">
    <property type="entry name" value="Leucine-rich Repeat Variant"/>
    <property type="match status" value="1"/>
</dbReference>
<dbReference type="STRING" id="634771.SAMN04488128_1011060"/>
<reference evidence="3" key="1">
    <citation type="submission" date="2017-02" db="EMBL/GenBank/DDBJ databases">
        <authorList>
            <person name="Varghese N."/>
            <person name="Submissions S."/>
        </authorList>
    </citation>
    <scope>NUCLEOTIDE SEQUENCE [LARGE SCALE GENOMIC DNA]</scope>
    <source>
        <strain evidence="3">DSM 22224</strain>
    </source>
</reference>
<keyword evidence="1" id="KW-0472">Membrane</keyword>
<keyword evidence="1" id="KW-0812">Transmembrane</keyword>
<accession>A0A1T4MD59</accession>
<dbReference type="AlphaFoldDB" id="A0A1T4MD59"/>
<dbReference type="OrthoDB" id="1454284at2"/>
<dbReference type="Proteomes" id="UP000190367">
    <property type="component" value="Unassembled WGS sequence"/>
</dbReference>
<dbReference type="EMBL" id="FUWZ01000001">
    <property type="protein sequence ID" value="SJZ64969.1"/>
    <property type="molecule type" value="Genomic_DNA"/>
</dbReference>
<gene>
    <name evidence="2" type="ORF">SAMN04488128_1011060</name>
</gene>
<dbReference type="RefSeq" id="WP_078667683.1">
    <property type="nucleotide sequence ID" value="NZ_FUWZ01000001.1"/>
</dbReference>
<evidence type="ECO:0000313" key="3">
    <source>
        <dbReference type="Proteomes" id="UP000190367"/>
    </source>
</evidence>
<organism evidence="2 3">
    <name type="scientific">Chitinophaga eiseniae</name>
    <dbReference type="NCBI Taxonomy" id="634771"/>
    <lineage>
        <taxon>Bacteria</taxon>
        <taxon>Pseudomonadati</taxon>
        <taxon>Bacteroidota</taxon>
        <taxon>Chitinophagia</taxon>
        <taxon>Chitinophagales</taxon>
        <taxon>Chitinophagaceae</taxon>
        <taxon>Chitinophaga</taxon>
    </lineage>
</organism>
<feature type="transmembrane region" description="Helical" evidence="1">
    <location>
        <begin position="20"/>
        <end position="49"/>
    </location>
</feature>